<dbReference type="Proteomes" id="UP000299102">
    <property type="component" value="Unassembled WGS sequence"/>
</dbReference>
<dbReference type="AlphaFoldDB" id="A0A4C1VNF5"/>
<gene>
    <name evidence="1" type="ORF">EVAR_32669_1</name>
</gene>
<name>A0A4C1VNF5_EUMVA</name>
<dbReference type="EMBL" id="BGZK01000385">
    <property type="protein sequence ID" value="GBP40628.1"/>
    <property type="molecule type" value="Genomic_DNA"/>
</dbReference>
<dbReference type="OrthoDB" id="2142040at2759"/>
<proteinExistence type="predicted"/>
<comment type="caution">
    <text evidence="1">The sequence shown here is derived from an EMBL/GenBank/DDBJ whole genome shotgun (WGS) entry which is preliminary data.</text>
</comment>
<sequence length="102" mass="11411">MSLSFFLLKFRTKPDREEPPAPEFVSAGVSLFVGGGACGGGVLYRQRTVPRATSTPRLVPPADHDRLWMWKCFNYTTTVRWFRGDWRIGSGQTLIVGYSVVG</sequence>
<protein>
    <submittedName>
        <fullName evidence="1">Uncharacterized protein</fullName>
    </submittedName>
</protein>
<keyword evidence="2" id="KW-1185">Reference proteome</keyword>
<evidence type="ECO:0000313" key="1">
    <source>
        <dbReference type="EMBL" id="GBP40628.1"/>
    </source>
</evidence>
<organism evidence="1 2">
    <name type="scientific">Eumeta variegata</name>
    <name type="common">Bagworm moth</name>
    <name type="synonym">Eumeta japonica</name>
    <dbReference type="NCBI Taxonomy" id="151549"/>
    <lineage>
        <taxon>Eukaryota</taxon>
        <taxon>Metazoa</taxon>
        <taxon>Ecdysozoa</taxon>
        <taxon>Arthropoda</taxon>
        <taxon>Hexapoda</taxon>
        <taxon>Insecta</taxon>
        <taxon>Pterygota</taxon>
        <taxon>Neoptera</taxon>
        <taxon>Endopterygota</taxon>
        <taxon>Lepidoptera</taxon>
        <taxon>Glossata</taxon>
        <taxon>Ditrysia</taxon>
        <taxon>Tineoidea</taxon>
        <taxon>Psychidae</taxon>
        <taxon>Oiketicinae</taxon>
        <taxon>Eumeta</taxon>
    </lineage>
</organism>
<evidence type="ECO:0000313" key="2">
    <source>
        <dbReference type="Proteomes" id="UP000299102"/>
    </source>
</evidence>
<reference evidence="1 2" key="1">
    <citation type="journal article" date="2019" name="Commun. Biol.">
        <title>The bagworm genome reveals a unique fibroin gene that provides high tensile strength.</title>
        <authorList>
            <person name="Kono N."/>
            <person name="Nakamura H."/>
            <person name="Ohtoshi R."/>
            <person name="Tomita M."/>
            <person name="Numata K."/>
            <person name="Arakawa K."/>
        </authorList>
    </citation>
    <scope>NUCLEOTIDE SEQUENCE [LARGE SCALE GENOMIC DNA]</scope>
</reference>
<accession>A0A4C1VNF5</accession>